<dbReference type="Gene3D" id="3.60.20.30">
    <property type="entry name" value="(Glycosyl)asparaginase"/>
    <property type="match status" value="1"/>
</dbReference>
<dbReference type="KEGG" id="smr:Smar_1517"/>
<dbReference type="STRING" id="399550.Smar_1517"/>
<evidence type="ECO:0000256" key="1">
    <source>
        <dbReference type="ARBA" id="ARBA00012920"/>
    </source>
</evidence>
<evidence type="ECO:0000256" key="9">
    <source>
        <dbReference type="PIRSR" id="PIRSR600246-2"/>
    </source>
</evidence>
<gene>
    <name evidence="11" type="ordered locus">Smar_1517</name>
</gene>
<dbReference type="PANTHER" id="PTHR10188">
    <property type="entry name" value="L-ASPARAGINASE"/>
    <property type="match status" value="1"/>
</dbReference>
<evidence type="ECO:0000256" key="3">
    <source>
        <dbReference type="ARBA" id="ARBA00022801"/>
    </source>
</evidence>
<evidence type="ECO:0000256" key="8">
    <source>
        <dbReference type="PIRSR" id="PIRSR600246-1"/>
    </source>
</evidence>
<dbReference type="CDD" id="cd14950">
    <property type="entry name" value="Asparaginase_2_like_2"/>
    <property type="match status" value="1"/>
</dbReference>
<dbReference type="Proteomes" id="UP000000254">
    <property type="component" value="Chromosome"/>
</dbReference>
<evidence type="ECO:0000256" key="4">
    <source>
        <dbReference type="ARBA" id="ARBA00022813"/>
    </source>
</evidence>
<feature type="binding site" evidence="9">
    <location>
        <begin position="237"/>
        <end position="240"/>
    </location>
    <ligand>
        <name>substrate</name>
    </ligand>
</feature>
<dbReference type="AlphaFoldDB" id="A3DPP6"/>
<keyword evidence="3 11" id="KW-0378">Hydrolase</keyword>
<dbReference type="EMBL" id="CP000575">
    <property type="protein sequence ID" value="ABN70606.1"/>
    <property type="molecule type" value="Genomic_DNA"/>
</dbReference>
<evidence type="ECO:0000313" key="11">
    <source>
        <dbReference type="EMBL" id="ABN70606.1"/>
    </source>
</evidence>
<keyword evidence="4" id="KW-0068">Autocatalytic cleavage</keyword>
<dbReference type="InterPro" id="IPR029055">
    <property type="entry name" value="Ntn_hydrolases_N"/>
</dbReference>
<dbReference type="PANTHER" id="PTHR10188:SF6">
    <property type="entry name" value="N(4)-(BETA-N-ACETYLGLUCOSAMINYL)-L-ASPARAGINASE"/>
    <property type="match status" value="1"/>
</dbReference>
<evidence type="ECO:0000256" key="2">
    <source>
        <dbReference type="ARBA" id="ARBA00022670"/>
    </source>
</evidence>
<dbReference type="GO" id="GO:0004067">
    <property type="term" value="F:asparaginase activity"/>
    <property type="evidence" value="ECO:0007669"/>
    <property type="project" value="UniProtKB-EC"/>
</dbReference>
<dbReference type="HOGENOM" id="CLU_021603_1_2_2"/>
<evidence type="ECO:0000256" key="10">
    <source>
        <dbReference type="PIRSR" id="PIRSR600246-3"/>
    </source>
</evidence>
<dbReference type="Pfam" id="PF01112">
    <property type="entry name" value="Asparaginase_2"/>
    <property type="match status" value="1"/>
</dbReference>
<feature type="site" description="Cleavage; by autolysis" evidence="10">
    <location>
        <begin position="186"/>
        <end position="187"/>
    </location>
</feature>
<evidence type="ECO:0000313" key="12">
    <source>
        <dbReference type="Proteomes" id="UP000000254"/>
    </source>
</evidence>
<keyword evidence="12" id="KW-1185">Reference proteome</keyword>
<reference evidence="11 12" key="2">
    <citation type="journal article" date="2009" name="Stand. Genomic Sci.">
        <title>Complete genome sequence of Staphylothermus marinus Stetter and Fiala 1986 type strain F1.</title>
        <authorList>
            <person name="Anderson I.J."/>
            <person name="Sun H."/>
            <person name="Lapidus A."/>
            <person name="Copeland A."/>
            <person name="Glavina Del Rio T."/>
            <person name="Tice H."/>
            <person name="Dalin E."/>
            <person name="Lucas S."/>
            <person name="Barry K."/>
            <person name="Land M."/>
            <person name="Richardson P."/>
            <person name="Huber H."/>
            <person name="Kyrpides N.C."/>
        </authorList>
    </citation>
    <scope>NUCLEOTIDE SEQUENCE [LARGE SCALE GENOMIC DNA]</scope>
    <source>
        <strain evidence="12">ATCC 43588 / DSM 3639 / JCM 9404 / F1</strain>
    </source>
</reference>
<protein>
    <recommendedName>
        <fullName evidence="6">Plant-type L-asparaginase</fullName>
        <ecNumber evidence="1">3.5.1.1</ecNumber>
    </recommendedName>
    <alternativeName>
        <fullName evidence="5">L-asparagine amidohydrolase</fullName>
    </alternativeName>
</protein>
<dbReference type="SMR" id="A3DPP6"/>
<reference evidence="12" key="1">
    <citation type="journal article" date="2009" name="BMC Genomics">
        <title>The complete genome sequence of Staphylothermus marinus reveals differences in sulfur metabolism among heterotrophic Crenarchaeota.</title>
        <authorList>
            <person name="Anderson I.J."/>
            <person name="Dharmarajan L."/>
            <person name="Rodriguez J."/>
            <person name="Hooper S."/>
            <person name="Porat I."/>
            <person name="Ulrich L.E."/>
            <person name="Elkins J.G."/>
            <person name="Mavromatis K."/>
            <person name="Sun H."/>
            <person name="Land M."/>
            <person name="Lapidus A."/>
            <person name="Lucas S."/>
            <person name="Barry K."/>
            <person name="Huber H."/>
            <person name="Zhulin I.B."/>
            <person name="Whitman W.B."/>
            <person name="Mukhopadhyay B."/>
            <person name="Woese C."/>
            <person name="Bristow J."/>
            <person name="Kyrpides N."/>
        </authorList>
    </citation>
    <scope>NUCLEOTIDE SEQUENCE [LARGE SCALE GENOMIC DNA]</scope>
    <source>
        <strain evidence="12">ATCC 43588 / DSM 3639 / JCM 9404 / F1</strain>
    </source>
</reference>
<proteinExistence type="predicted"/>
<dbReference type="GO" id="GO:0006508">
    <property type="term" value="P:proteolysis"/>
    <property type="evidence" value="ECO:0007669"/>
    <property type="project" value="UniProtKB-KW"/>
</dbReference>
<keyword evidence="2" id="KW-0645">Protease</keyword>
<name>A3DPP6_STAMF</name>
<sequence length="319" mass="34636">MAKSIILHGGAGSWKDSRVREKAYIVMENCTRKAWTVLNNSNNALEAVVEAVKCMEDSGYLNAGVGSVLDILGNRTLDAGIMTSNGLIGAVSAVKATRNPVVLARIVAEKTPHIIIGGDGADTLAKLYSLPPLPPPPKHVVERYYESLKKLLSGEIKRDYWRKILSFIESNENYRRLVESLASFADTVGAVAVDDNGLLATAVSTGGVILKLPGRIGDSPIPGAGFYSSRKVACSATGFGEMIIRSMPCLKLAEYIDQGMDFEEALDNVITYVNETVGKDTMGFIAVDYEGRIGWRYNTEAMLIGYMDREGRVIVNHKP</sequence>
<organism evidence="11 12">
    <name type="scientific">Staphylothermus marinus (strain ATCC 43588 / DSM 3639 / JCM 9404 / F1)</name>
    <dbReference type="NCBI Taxonomy" id="399550"/>
    <lineage>
        <taxon>Archaea</taxon>
        <taxon>Thermoproteota</taxon>
        <taxon>Thermoprotei</taxon>
        <taxon>Desulfurococcales</taxon>
        <taxon>Desulfurococcaceae</taxon>
        <taxon>Staphylothermus</taxon>
    </lineage>
</organism>
<evidence type="ECO:0000256" key="7">
    <source>
        <dbReference type="ARBA" id="ARBA00049366"/>
    </source>
</evidence>
<dbReference type="InterPro" id="IPR000246">
    <property type="entry name" value="Peptidase_T2"/>
</dbReference>
<dbReference type="GO" id="GO:0005737">
    <property type="term" value="C:cytoplasm"/>
    <property type="evidence" value="ECO:0007669"/>
    <property type="project" value="TreeGrafter"/>
</dbReference>
<dbReference type="SUPFAM" id="SSF56235">
    <property type="entry name" value="N-terminal nucleophile aminohydrolases (Ntn hydrolases)"/>
    <property type="match status" value="1"/>
</dbReference>
<dbReference type="RefSeq" id="WP_011839800.1">
    <property type="nucleotide sequence ID" value="NC_009033.1"/>
</dbReference>
<accession>A3DPP6</accession>
<dbReference type="FunFam" id="3.60.20.30:FF:000001">
    <property type="entry name" value="Isoaspartyl peptidase/L-asparaginase"/>
    <property type="match status" value="1"/>
</dbReference>
<dbReference type="GO" id="GO:0008233">
    <property type="term" value="F:peptidase activity"/>
    <property type="evidence" value="ECO:0007669"/>
    <property type="project" value="UniProtKB-KW"/>
</dbReference>
<dbReference type="GeneID" id="4906539"/>
<evidence type="ECO:0000256" key="6">
    <source>
        <dbReference type="ARBA" id="ARBA00044776"/>
    </source>
</evidence>
<feature type="binding site" evidence="9">
    <location>
        <begin position="215"/>
        <end position="218"/>
    </location>
    <ligand>
        <name>substrate</name>
    </ligand>
</feature>
<feature type="active site" description="Nucleophile" evidence="8">
    <location>
        <position position="187"/>
    </location>
</feature>
<dbReference type="eggNOG" id="arCOG04779">
    <property type="taxonomic scope" value="Archaea"/>
</dbReference>
<evidence type="ECO:0000256" key="5">
    <source>
        <dbReference type="ARBA" id="ARBA00030414"/>
    </source>
</evidence>
<dbReference type="EC" id="3.5.1.1" evidence="1"/>
<comment type="catalytic activity">
    <reaction evidence="7">
        <text>L-asparagine + H2O = L-aspartate + NH4(+)</text>
        <dbReference type="Rhea" id="RHEA:21016"/>
        <dbReference type="ChEBI" id="CHEBI:15377"/>
        <dbReference type="ChEBI" id="CHEBI:28938"/>
        <dbReference type="ChEBI" id="CHEBI:29991"/>
        <dbReference type="ChEBI" id="CHEBI:58048"/>
        <dbReference type="EC" id="3.5.1.1"/>
    </reaction>
</comment>